<dbReference type="AlphaFoldDB" id="X0YI65"/>
<accession>X0YI65</accession>
<gene>
    <name evidence="1" type="ORF">S01H1_78597</name>
</gene>
<evidence type="ECO:0000313" key="1">
    <source>
        <dbReference type="EMBL" id="GAG46877.1"/>
    </source>
</evidence>
<dbReference type="EMBL" id="BARS01052907">
    <property type="protein sequence ID" value="GAG46877.1"/>
    <property type="molecule type" value="Genomic_DNA"/>
</dbReference>
<name>X0YI65_9ZZZZ</name>
<reference evidence="1" key="1">
    <citation type="journal article" date="2014" name="Front. Microbiol.">
        <title>High frequency of phylogenetically diverse reductive dehalogenase-homologous genes in deep subseafloor sedimentary metagenomes.</title>
        <authorList>
            <person name="Kawai M."/>
            <person name="Futagami T."/>
            <person name="Toyoda A."/>
            <person name="Takaki Y."/>
            <person name="Nishi S."/>
            <person name="Hori S."/>
            <person name="Arai W."/>
            <person name="Tsubouchi T."/>
            <person name="Morono Y."/>
            <person name="Uchiyama I."/>
            <person name="Ito T."/>
            <person name="Fujiyama A."/>
            <person name="Inagaki F."/>
            <person name="Takami H."/>
        </authorList>
    </citation>
    <scope>NUCLEOTIDE SEQUENCE</scope>
    <source>
        <strain evidence="1">Expedition CK06-06</strain>
    </source>
</reference>
<comment type="caution">
    <text evidence="1">The sequence shown here is derived from an EMBL/GenBank/DDBJ whole genome shotgun (WGS) entry which is preliminary data.</text>
</comment>
<organism evidence="1">
    <name type="scientific">marine sediment metagenome</name>
    <dbReference type="NCBI Taxonomy" id="412755"/>
    <lineage>
        <taxon>unclassified sequences</taxon>
        <taxon>metagenomes</taxon>
        <taxon>ecological metagenomes</taxon>
    </lineage>
</organism>
<proteinExistence type="predicted"/>
<sequence>MGKKKKKLKIPKIRSKVPKPGEIIGDIKYNRSKVQREFEKAMEELLGSKMHDLSHGVILRLK</sequence>
<protein>
    <submittedName>
        <fullName evidence="1">Uncharacterized protein</fullName>
    </submittedName>
</protein>